<dbReference type="Proteomes" id="UP001301769">
    <property type="component" value="Unassembled WGS sequence"/>
</dbReference>
<dbReference type="PANTHER" id="PTHR43559:SF3">
    <property type="entry name" value="HYDROLASE YCAC-RELATED"/>
    <property type="match status" value="1"/>
</dbReference>
<dbReference type="PANTHER" id="PTHR43559">
    <property type="entry name" value="HYDROLASE YCAC-RELATED"/>
    <property type="match status" value="1"/>
</dbReference>
<proteinExistence type="inferred from homology"/>
<evidence type="ECO:0000313" key="5">
    <source>
        <dbReference type="Proteomes" id="UP001301769"/>
    </source>
</evidence>
<dbReference type="InterPro" id="IPR053152">
    <property type="entry name" value="Hydrolase_YcaC-like"/>
</dbReference>
<keyword evidence="5" id="KW-1185">Reference proteome</keyword>
<comment type="similarity">
    <text evidence="1">Belongs to the isochorismatase family.</text>
</comment>
<name>A0AAN6Y7N2_9PEZI</name>
<reference evidence="4" key="1">
    <citation type="journal article" date="2023" name="Mol. Phylogenet. Evol.">
        <title>Genome-scale phylogeny and comparative genomics of the fungal order Sordariales.</title>
        <authorList>
            <person name="Hensen N."/>
            <person name="Bonometti L."/>
            <person name="Westerberg I."/>
            <person name="Brannstrom I.O."/>
            <person name="Guillou S."/>
            <person name="Cros-Aarteil S."/>
            <person name="Calhoun S."/>
            <person name="Haridas S."/>
            <person name="Kuo A."/>
            <person name="Mondo S."/>
            <person name="Pangilinan J."/>
            <person name="Riley R."/>
            <person name="LaButti K."/>
            <person name="Andreopoulos B."/>
            <person name="Lipzen A."/>
            <person name="Chen C."/>
            <person name="Yan M."/>
            <person name="Daum C."/>
            <person name="Ng V."/>
            <person name="Clum A."/>
            <person name="Steindorff A."/>
            <person name="Ohm R.A."/>
            <person name="Martin F."/>
            <person name="Silar P."/>
            <person name="Natvig D.O."/>
            <person name="Lalanne C."/>
            <person name="Gautier V."/>
            <person name="Ament-Velasquez S.L."/>
            <person name="Kruys A."/>
            <person name="Hutchinson M.I."/>
            <person name="Powell A.J."/>
            <person name="Barry K."/>
            <person name="Miller A.N."/>
            <person name="Grigoriev I.V."/>
            <person name="Debuchy R."/>
            <person name="Gladieux P."/>
            <person name="Hiltunen Thoren M."/>
            <person name="Johannesson H."/>
        </authorList>
    </citation>
    <scope>NUCLEOTIDE SEQUENCE</scope>
    <source>
        <strain evidence="4">PSN293</strain>
    </source>
</reference>
<evidence type="ECO:0000259" key="3">
    <source>
        <dbReference type="Pfam" id="PF00857"/>
    </source>
</evidence>
<dbReference type="SUPFAM" id="SSF52499">
    <property type="entry name" value="Isochorismatase-like hydrolases"/>
    <property type="match status" value="1"/>
</dbReference>
<feature type="chain" id="PRO_5042852224" evidence="2">
    <location>
        <begin position="21"/>
        <end position="242"/>
    </location>
</feature>
<reference evidence="4" key="2">
    <citation type="submission" date="2023-05" db="EMBL/GenBank/DDBJ databases">
        <authorList>
            <consortium name="Lawrence Berkeley National Laboratory"/>
            <person name="Steindorff A."/>
            <person name="Hensen N."/>
            <person name="Bonometti L."/>
            <person name="Westerberg I."/>
            <person name="Brannstrom I.O."/>
            <person name="Guillou S."/>
            <person name="Cros-Aarteil S."/>
            <person name="Calhoun S."/>
            <person name="Haridas S."/>
            <person name="Kuo A."/>
            <person name="Mondo S."/>
            <person name="Pangilinan J."/>
            <person name="Riley R."/>
            <person name="Labutti K."/>
            <person name="Andreopoulos B."/>
            <person name="Lipzen A."/>
            <person name="Chen C."/>
            <person name="Yanf M."/>
            <person name="Daum C."/>
            <person name="Ng V."/>
            <person name="Clum A."/>
            <person name="Ohm R."/>
            <person name="Martin F."/>
            <person name="Silar P."/>
            <person name="Natvig D."/>
            <person name="Lalanne C."/>
            <person name="Gautier V."/>
            <person name="Ament-Velasquez S.L."/>
            <person name="Kruys A."/>
            <person name="Hutchinson M.I."/>
            <person name="Powell A.J."/>
            <person name="Barry K."/>
            <person name="Miller A.N."/>
            <person name="Grigoriev I.V."/>
            <person name="Debuchy R."/>
            <person name="Gladieux P."/>
            <person name="Thoren M.H."/>
            <person name="Johannesson H."/>
        </authorList>
    </citation>
    <scope>NUCLEOTIDE SEQUENCE</scope>
    <source>
        <strain evidence="4">PSN293</strain>
    </source>
</reference>
<accession>A0AAN6Y7N2</accession>
<dbReference type="AlphaFoldDB" id="A0AAN6Y7N2"/>
<sequence length="242" mass="26579">MKFGITSLLSAALLASTAVADSFSWERLEKNNSVLVIVDIQEGLFQMVHDWDPIMARHNMLAYASLATVFTDLPVVMTSSAEVGPNGLIPQEIRDWYPEAPLIRRNGEVDAWDNPDFRAAIKATNRTQIIIAGIVTDVCTAFLARSLRAEGYSVWAVIESSGTGTPSVRDIANAQMLRAGVNVVSLFAVFGDLMRDWRHVPGAAELYGWIDQWMPSYSYVARAHKNAKLNGTVLPGQDGLPE</sequence>
<keyword evidence="2" id="KW-0732">Signal</keyword>
<dbReference type="Pfam" id="PF00857">
    <property type="entry name" value="Isochorismatase"/>
    <property type="match status" value="1"/>
</dbReference>
<evidence type="ECO:0000313" key="4">
    <source>
        <dbReference type="EMBL" id="KAK4210957.1"/>
    </source>
</evidence>
<dbReference type="InterPro" id="IPR000868">
    <property type="entry name" value="Isochorismatase-like_dom"/>
</dbReference>
<organism evidence="4 5">
    <name type="scientific">Rhypophila decipiens</name>
    <dbReference type="NCBI Taxonomy" id="261697"/>
    <lineage>
        <taxon>Eukaryota</taxon>
        <taxon>Fungi</taxon>
        <taxon>Dikarya</taxon>
        <taxon>Ascomycota</taxon>
        <taxon>Pezizomycotina</taxon>
        <taxon>Sordariomycetes</taxon>
        <taxon>Sordariomycetidae</taxon>
        <taxon>Sordariales</taxon>
        <taxon>Naviculisporaceae</taxon>
        <taxon>Rhypophila</taxon>
    </lineage>
</organism>
<gene>
    <name evidence="4" type="ORF">QBC37DRAFT_23017</name>
</gene>
<evidence type="ECO:0000256" key="2">
    <source>
        <dbReference type="SAM" id="SignalP"/>
    </source>
</evidence>
<feature type="signal peptide" evidence="2">
    <location>
        <begin position="1"/>
        <end position="20"/>
    </location>
</feature>
<evidence type="ECO:0000256" key="1">
    <source>
        <dbReference type="ARBA" id="ARBA00006336"/>
    </source>
</evidence>
<dbReference type="EMBL" id="MU858161">
    <property type="protein sequence ID" value="KAK4210957.1"/>
    <property type="molecule type" value="Genomic_DNA"/>
</dbReference>
<dbReference type="Gene3D" id="3.40.50.850">
    <property type="entry name" value="Isochorismatase-like"/>
    <property type="match status" value="1"/>
</dbReference>
<dbReference type="InterPro" id="IPR036380">
    <property type="entry name" value="Isochorismatase-like_sf"/>
</dbReference>
<protein>
    <submittedName>
        <fullName evidence="4">Isochorismatase-like protein</fullName>
    </submittedName>
</protein>
<comment type="caution">
    <text evidence="4">The sequence shown here is derived from an EMBL/GenBank/DDBJ whole genome shotgun (WGS) entry which is preliminary data.</text>
</comment>
<feature type="domain" description="Isochorismatase-like" evidence="3">
    <location>
        <begin position="33"/>
        <end position="185"/>
    </location>
</feature>